<reference evidence="1 2" key="1">
    <citation type="submission" date="2016-06" db="EMBL/GenBank/DDBJ databases">
        <authorList>
            <person name="Kjaerup R.B."/>
            <person name="Dalgaard T.S."/>
            <person name="Juul-Madsen H.R."/>
        </authorList>
    </citation>
    <scope>NUCLEOTIDE SEQUENCE [LARGE SCALE GENOMIC DNA]</scope>
    <source>
        <strain evidence="1">3</strain>
    </source>
</reference>
<name>A0A1A8XXK7_9PROT</name>
<dbReference type="EMBL" id="FLQX01000156">
    <property type="protein sequence ID" value="SBT09695.1"/>
    <property type="molecule type" value="Genomic_DNA"/>
</dbReference>
<sequence>MAVVAINGRNYGKRSGKREGEIREKLRRPLTLWNVGVAAVRLKDGLQLAGDLVVMFDEKPVVNPIGSFDDAISTLCANPLVVVEFEPLSQDEAHER</sequence>
<dbReference type="STRING" id="1860102.ACCAA_760003"/>
<protein>
    <submittedName>
        <fullName evidence="1">Uncharacterized protein</fullName>
    </submittedName>
</protein>
<accession>A0A1A8XXK7</accession>
<organism evidence="1 2">
    <name type="scientific">Candidatus Accumulibacter aalborgensis</name>
    <dbReference type="NCBI Taxonomy" id="1860102"/>
    <lineage>
        <taxon>Bacteria</taxon>
        <taxon>Pseudomonadati</taxon>
        <taxon>Pseudomonadota</taxon>
        <taxon>Betaproteobacteria</taxon>
        <taxon>Candidatus Accumulibacter</taxon>
    </lineage>
</organism>
<dbReference type="AlphaFoldDB" id="A0A1A8XXK7"/>
<evidence type="ECO:0000313" key="1">
    <source>
        <dbReference type="EMBL" id="SBT09695.1"/>
    </source>
</evidence>
<keyword evidence="2" id="KW-1185">Reference proteome</keyword>
<dbReference type="Proteomes" id="UP000199169">
    <property type="component" value="Unassembled WGS sequence"/>
</dbReference>
<gene>
    <name evidence="1" type="ORF">ACCAA_760003</name>
</gene>
<proteinExistence type="predicted"/>
<evidence type="ECO:0000313" key="2">
    <source>
        <dbReference type="Proteomes" id="UP000199169"/>
    </source>
</evidence>